<keyword evidence="4 6" id="KW-0457">Lysine biosynthesis</keyword>
<dbReference type="Proteomes" id="UP000730482">
    <property type="component" value="Unassembled WGS sequence"/>
</dbReference>
<evidence type="ECO:0000256" key="4">
    <source>
        <dbReference type="ARBA" id="ARBA00023154"/>
    </source>
</evidence>
<dbReference type="PANTHER" id="PTHR43727">
    <property type="entry name" value="DIAMINOPIMELATE DECARBOXYLASE"/>
    <property type="match status" value="1"/>
</dbReference>
<feature type="binding site" evidence="6">
    <location>
        <position position="422"/>
    </location>
    <ligand>
        <name>pyridoxal 5'-phosphate</name>
        <dbReference type="ChEBI" id="CHEBI:597326"/>
    </ligand>
</feature>
<dbReference type="CDD" id="cd06828">
    <property type="entry name" value="PLPDE_III_DapDC"/>
    <property type="match status" value="1"/>
</dbReference>
<sequence>MRNQLRLSAETTPWPLTTTGLPSPTPTPTSATKTPSSPTATADEDLAVGGVRLAEIAATYGTPAYVLDEADVRARARAYRSALPEAEIAYAGKAFLCRAMIGWVQSEGLSLDVCSGGELALARHVGFPADRIVLHGNAKTPRDVQDALGYGVGRIVVDSTYEITQLAVAAHAGHPQKVLIRVTPGLDAHTHKAIATGVEDQKFGFSLATGAAADAVRQVLHWQLADRPALELAGLHCHLGSQITSVDIFAEAARRLIALMAWSRDEFNVIVPELDLGGGHAVGYRDGDPDFDLETYARTIRTTIAKACHQHRLPIPKLTVEPGRAIVARAGVTLYRVLTMKRIPGIRTFVAVDGGMSDNPRPALYGSAYTARLIGRTSTAPPEPMTVVGRHCEAGDVIAHDLPLPTDLRPGDLLAVPCTGAYQHSMASTYNQVCRPPVIAVRDGVARVLIRRETLEDLQARDVSL</sequence>
<evidence type="ECO:0000313" key="12">
    <source>
        <dbReference type="Proteomes" id="UP000730482"/>
    </source>
</evidence>
<keyword evidence="3 6" id="KW-0663">Pyridoxal phosphate</keyword>
<dbReference type="NCBIfam" id="TIGR01048">
    <property type="entry name" value="lysA"/>
    <property type="match status" value="1"/>
</dbReference>
<comment type="catalytic activity">
    <reaction evidence="6 8">
        <text>meso-2,6-diaminopimelate + H(+) = L-lysine + CO2</text>
        <dbReference type="Rhea" id="RHEA:15101"/>
        <dbReference type="ChEBI" id="CHEBI:15378"/>
        <dbReference type="ChEBI" id="CHEBI:16526"/>
        <dbReference type="ChEBI" id="CHEBI:32551"/>
        <dbReference type="ChEBI" id="CHEBI:57791"/>
        <dbReference type="EC" id="4.1.1.20"/>
    </reaction>
</comment>
<dbReference type="InterPro" id="IPR000183">
    <property type="entry name" value="Orn/DAP/Arg_de-COase"/>
</dbReference>
<evidence type="ECO:0000256" key="7">
    <source>
        <dbReference type="NCBIfam" id="TIGR01048"/>
    </source>
</evidence>
<feature type="binding site" evidence="6">
    <location>
        <position position="393"/>
    </location>
    <ligand>
        <name>substrate</name>
    </ligand>
</feature>
<dbReference type="PRINTS" id="PR01179">
    <property type="entry name" value="ODADCRBXLASE"/>
</dbReference>
<dbReference type="RefSeq" id="WP_212021129.1">
    <property type="nucleotide sequence ID" value="NZ_JAAFYZ010000310.1"/>
</dbReference>
<comment type="function">
    <text evidence="6">Specifically catalyzes the decarboxylation of meso-diaminopimelate (meso-DAP) to L-lysine.</text>
</comment>
<keyword evidence="6" id="KW-0028">Amino-acid biosynthesis</keyword>
<name>A0ABS5L7D5_9ACTN</name>
<evidence type="ECO:0000256" key="1">
    <source>
        <dbReference type="ARBA" id="ARBA00001933"/>
    </source>
</evidence>
<comment type="subunit">
    <text evidence="6">Homodimer.</text>
</comment>
<feature type="binding site" evidence="6">
    <location>
        <position position="279"/>
    </location>
    <ligand>
        <name>pyridoxal 5'-phosphate</name>
        <dbReference type="ChEBI" id="CHEBI:597326"/>
    </ligand>
</feature>
<comment type="caution">
    <text evidence="11">The sequence shown here is derived from an EMBL/GenBank/DDBJ whole genome shotgun (WGS) entry which is preliminary data.</text>
</comment>
<comment type="cofactor">
    <cofactor evidence="1 6 8">
        <name>pyridoxal 5'-phosphate</name>
        <dbReference type="ChEBI" id="CHEBI:597326"/>
    </cofactor>
</comment>
<feature type="binding site" evidence="6">
    <location>
        <position position="361"/>
    </location>
    <ligand>
        <name>substrate</name>
    </ligand>
</feature>
<organism evidence="11 12">
    <name type="scientific">Catenulispora pinistramenti</name>
    <dbReference type="NCBI Taxonomy" id="2705254"/>
    <lineage>
        <taxon>Bacteria</taxon>
        <taxon>Bacillati</taxon>
        <taxon>Actinomycetota</taxon>
        <taxon>Actinomycetes</taxon>
        <taxon>Catenulisporales</taxon>
        <taxon>Catenulisporaceae</taxon>
        <taxon>Catenulispora</taxon>
    </lineage>
</organism>
<dbReference type="GO" id="GO:0008836">
    <property type="term" value="F:diaminopimelate decarboxylase activity"/>
    <property type="evidence" value="ECO:0007669"/>
    <property type="project" value="UniProtKB-EC"/>
</dbReference>
<keyword evidence="5 6" id="KW-0456">Lyase</keyword>
<dbReference type="EC" id="4.1.1.20" evidence="6 7"/>
<evidence type="ECO:0000259" key="10">
    <source>
        <dbReference type="Pfam" id="PF02784"/>
    </source>
</evidence>
<feature type="binding site" evidence="6">
    <location>
        <begin position="321"/>
        <end position="324"/>
    </location>
    <ligand>
        <name>pyridoxal 5'-phosphate</name>
        <dbReference type="ChEBI" id="CHEBI:597326"/>
    </ligand>
</feature>
<dbReference type="SUPFAM" id="SSF51419">
    <property type="entry name" value="PLP-binding barrel"/>
    <property type="match status" value="1"/>
</dbReference>
<dbReference type="PANTHER" id="PTHR43727:SF2">
    <property type="entry name" value="GROUP IV DECARBOXYLASE"/>
    <property type="match status" value="1"/>
</dbReference>
<reference evidence="11 12" key="1">
    <citation type="submission" date="2020-02" db="EMBL/GenBank/DDBJ databases">
        <title>Acidophilic actinobacteria isolated from forest soil.</title>
        <authorList>
            <person name="Golinska P."/>
        </authorList>
    </citation>
    <scope>NUCLEOTIDE SEQUENCE [LARGE SCALE GENOMIC DNA]</scope>
    <source>
        <strain evidence="11 12">NL8</strain>
    </source>
</reference>
<dbReference type="Gene3D" id="2.40.37.10">
    <property type="entry name" value="Lyase, Ornithine Decarboxylase, Chain A, domain 1"/>
    <property type="match status" value="1"/>
</dbReference>
<dbReference type="EMBL" id="JAAFYZ010000310">
    <property type="protein sequence ID" value="MBS2554025.1"/>
    <property type="molecule type" value="Genomic_DNA"/>
</dbReference>
<dbReference type="InterPro" id="IPR022644">
    <property type="entry name" value="De-COase2_N"/>
</dbReference>
<dbReference type="SUPFAM" id="SSF50621">
    <property type="entry name" value="Alanine racemase C-terminal domain-like"/>
    <property type="match status" value="1"/>
</dbReference>
<evidence type="ECO:0000256" key="5">
    <source>
        <dbReference type="ARBA" id="ARBA00023239"/>
    </source>
</evidence>
<feature type="binding site" evidence="6">
    <location>
        <position position="422"/>
    </location>
    <ligand>
        <name>substrate</name>
    </ligand>
</feature>
<feature type="region of interest" description="Disordered" evidence="9">
    <location>
        <begin position="1"/>
        <end position="43"/>
    </location>
</feature>
<evidence type="ECO:0000256" key="3">
    <source>
        <dbReference type="ARBA" id="ARBA00022898"/>
    </source>
</evidence>
<dbReference type="Gene3D" id="3.20.20.10">
    <property type="entry name" value="Alanine racemase"/>
    <property type="match status" value="1"/>
</dbReference>
<dbReference type="InterPro" id="IPR002986">
    <property type="entry name" value="DAP_deCOOHase_LysA"/>
</dbReference>
<protein>
    <recommendedName>
        <fullName evidence="6 7">Diaminopimelate decarboxylase</fullName>
        <shortName evidence="6">DAP decarboxylase</shortName>
        <shortName evidence="6">DAPDC</shortName>
        <ecNumber evidence="6 7">4.1.1.20</ecNumber>
    </recommendedName>
</protein>
<evidence type="ECO:0000256" key="6">
    <source>
        <dbReference type="HAMAP-Rule" id="MF_02120"/>
    </source>
</evidence>
<evidence type="ECO:0000313" key="11">
    <source>
        <dbReference type="EMBL" id="MBS2554025.1"/>
    </source>
</evidence>
<keyword evidence="12" id="KW-1185">Reference proteome</keyword>
<evidence type="ECO:0000256" key="9">
    <source>
        <dbReference type="SAM" id="MobiDB-lite"/>
    </source>
</evidence>
<feature type="compositionally biased region" description="Low complexity" evidence="9">
    <location>
        <begin position="8"/>
        <end position="41"/>
    </location>
</feature>
<dbReference type="PROSITE" id="PS00878">
    <property type="entry name" value="ODR_DC_2_1"/>
    <property type="match status" value="1"/>
</dbReference>
<comment type="similarity">
    <text evidence="6">Belongs to the Orn/Lys/Arg decarboxylase class-II family. LysA subfamily.</text>
</comment>
<dbReference type="Pfam" id="PF02784">
    <property type="entry name" value="Orn_Arg_deC_N"/>
    <property type="match status" value="1"/>
</dbReference>
<gene>
    <name evidence="6 11" type="primary">lysA</name>
    <name evidence="11" type="ORF">KGQ19_44945</name>
</gene>
<feature type="binding site" evidence="6">
    <location>
        <position position="365"/>
    </location>
    <ligand>
        <name>substrate</name>
    </ligand>
</feature>
<dbReference type="InterPro" id="IPR009006">
    <property type="entry name" value="Ala_racemase/Decarboxylase_C"/>
</dbReference>
<proteinExistence type="inferred from homology"/>
<feature type="modified residue" description="N6-(pyridoxal phosphate)lysine" evidence="6">
    <location>
        <position position="93"/>
    </location>
</feature>
<dbReference type="HAMAP" id="MF_02120">
    <property type="entry name" value="LysA"/>
    <property type="match status" value="1"/>
</dbReference>
<keyword evidence="2 6" id="KW-0210">Decarboxylase</keyword>
<feature type="binding site" evidence="6">
    <location>
        <position position="324"/>
    </location>
    <ligand>
        <name>substrate</name>
    </ligand>
</feature>
<dbReference type="InterPro" id="IPR022653">
    <property type="entry name" value="De-COase2_pyr-phos_BS"/>
</dbReference>
<feature type="domain" description="Orn/DAP/Arg decarboxylase 2 N-terminal" evidence="10">
    <location>
        <begin position="70"/>
        <end position="328"/>
    </location>
</feature>
<comment type="pathway">
    <text evidence="6 8">Amino-acid biosynthesis; L-lysine biosynthesis via DAP pathway; L-lysine from DL-2,6-diaminopimelate: step 1/1.</text>
</comment>
<dbReference type="PRINTS" id="PR01181">
    <property type="entry name" value="DAPDCRBXLASE"/>
</dbReference>
<dbReference type="InterPro" id="IPR029066">
    <property type="entry name" value="PLP-binding_barrel"/>
</dbReference>
<accession>A0ABS5L7D5</accession>
<evidence type="ECO:0000256" key="2">
    <source>
        <dbReference type="ARBA" id="ARBA00022793"/>
    </source>
</evidence>
<evidence type="ECO:0000256" key="8">
    <source>
        <dbReference type="RuleBase" id="RU003738"/>
    </source>
</evidence>